<keyword evidence="6" id="KW-0472">Membrane</keyword>
<reference evidence="8" key="1">
    <citation type="submission" date="2021-06" db="EMBL/GenBank/DDBJ databases">
        <authorList>
            <person name="Kallberg Y."/>
            <person name="Tangrot J."/>
            <person name="Rosling A."/>
        </authorList>
    </citation>
    <scope>NUCLEOTIDE SEQUENCE</scope>
    <source>
        <strain evidence="8">UK204</strain>
    </source>
</reference>
<dbReference type="SMART" id="SM00636">
    <property type="entry name" value="Glyco_18"/>
    <property type="match status" value="1"/>
</dbReference>
<dbReference type="PROSITE" id="PS50002">
    <property type="entry name" value="SH3"/>
    <property type="match status" value="1"/>
</dbReference>
<comment type="caution">
    <text evidence="8">The sequence shown here is derived from an EMBL/GenBank/DDBJ whole genome shotgun (WGS) entry which is preliminary data.</text>
</comment>
<dbReference type="Gene3D" id="2.30.30.40">
    <property type="entry name" value="SH3 Domains"/>
    <property type="match status" value="1"/>
</dbReference>
<evidence type="ECO:0000313" key="8">
    <source>
        <dbReference type="EMBL" id="CAG8643352.1"/>
    </source>
</evidence>
<dbReference type="EMBL" id="CAJVPQ010004052">
    <property type="protein sequence ID" value="CAG8643352.1"/>
    <property type="molecule type" value="Genomic_DNA"/>
</dbReference>
<dbReference type="AlphaFoldDB" id="A0A9N9DLG4"/>
<comment type="subcellular location">
    <subcellularLocation>
        <location evidence="1">Cytoplasm</location>
    </subcellularLocation>
</comment>
<dbReference type="SMART" id="SM00326">
    <property type="entry name" value="SH3"/>
    <property type="match status" value="1"/>
</dbReference>
<dbReference type="InterPro" id="IPR001223">
    <property type="entry name" value="Glyco_hydro18_cat"/>
</dbReference>
<dbReference type="InterPro" id="IPR029070">
    <property type="entry name" value="Chitinase_insertion_sf"/>
</dbReference>
<feature type="domain" description="SH3" evidence="7">
    <location>
        <begin position="525"/>
        <end position="584"/>
    </location>
</feature>
<feature type="compositionally biased region" description="Low complexity" evidence="5">
    <location>
        <begin position="429"/>
        <end position="447"/>
    </location>
</feature>
<feature type="region of interest" description="Disordered" evidence="5">
    <location>
        <begin position="424"/>
        <end position="449"/>
    </location>
</feature>
<proteinExistence type="predicted"/>
<keyword evidence="6" id="KW-0812">Transmembrane</keyword>
<dbReference type="PANTHER" id="PTHR47174">
    <property type="entry name" value="BRIDGING INTEGRATOR 3"/>
    <property type="match status" value="1"/>
</dbReference>
<keyword evidence="3" id="KW-0963">Cytoplasm</keyword>
<dbReference type="SUPFAM" id="SSF51445">
    <property type="entry name" value="(Trans)glycosidases"/>
    <property type="match status" value="1"/>
</dbReference>
<evidence type="ECO:0000259" key="7">
    <source>
        <dbReference type="PROSITE" id="PS50002"/>
    </source>
</evidence>
<evidence type="ECO:0000256" key="4">
    <source>
        <dbReference type="PROSITE-ProRule" id="PRU00192"/>
    </source>
</evidence>
<dbReference type="PRINTS" id="PR00452">
    <property type="entry name" value="SH3DOMAIN"/>
</dbReference>
<evidence type="ECO:0000256" key="2">
    <source>
        <dbReference type="ARBA" id="ARBA00022443"/>
    </source>
</evidence>
<dbReference type="InterPro" id="IPR036028">
    <property type="entry name" value="SH3-like_dom_sf"/>
</dbReference>
<dbReference type="GO" id="GO:0008289">
    <property type="term" value="F:lipid binding"/>
    <property type="evidence" value="ECO:0007669"/>
    <property type="project" value="TreeGrafter"/>
</dbReference>
<dbReference type="InterPro" id="IPR017853">
    <property type="entry name" value="GH"/>
</dbReference>
<keyword evidence="2 4" id="KW-0728">SH3 domain</keyword>
<organism evidence="8 9">
    <name type="scientific">Funneliformis caledonium</name>
    <dbReference type="NCBI Taxonomy" id="1117310"/>
    <lineage>
        <taxon>Eukaryota</taxon>
        <taxon>Fungi</taxon>
        <taxon>Fungi incertae sedis</taxon>
        <taxon>Mucoromycota</taxon>
        <taxon>Glomeromycotina</taxon>
        <taxon>Glomeromycetes</taxon>
        <taxon>Glomerales</taxon>
        <taxon>Glomeraceae</taxon>
        <taxon>Funneliformis</taxon>
    </lineage>
</organism>
<dbReference type="Pfam" id="PF00704">
    <property type="entry name" value="Glyco_hydro_18"/>
    <property type="match status" value="1"/>
</dbReference>
<dbReference type="GO" id="GO:0008061">
    <property type="term" value="F:chitin binding"/>
    <property type="evidence" value="ECO:0007669"/>
    <property type="project" value="InterPro"/>
</dbReference>
<dbReference type="Proteomes" id="UP000789570">
    <property type="component" value="Unassembled WGS sequence"/>
</dbReference>
<evidence type="ECO:0000256" key="1">
    <source>
        <dbReference type="ARBA" id="ARBA00004496"/>
    </source>
</evidence>
<dbReference type="GO" id="GO:0097320">
    <property type="term" value="P:plasma membrane tubulation"/>
    <property type="evidence" value="ECO:0007669"/>
    <property type="project" value="TreeGrafter"/>
</dbReference>
<dbReference type="InterPro" id="IPR001452">
    <property type="entry name" value="SH3_domain"/>
</dbReference>
<dbReference type="PANTHER" id="PTHR47174:SF3">
    <property type="entry name" value="BRIDGING INTEGRATOR 3"/>
    <property type="match status" value="1"/>
</dbReference>
<dbReference type="Gene3D" id="3.10.50.10">
    <property type="match status" value="1"/>
</dbReference>
<dbReference type="Gene3D" id="3.20.20.80">
    <property type="entry name" value="Glycosidases"/>
    <property type="match status" value="2"/>
</dbReference>
<dbReference type="OrthoDB" id="10255964at2759"/>
<keyword evidence="6" id="KW-1133">Transmembrane helix</keyword>
<dbReference type="InterPro" id="IPR046982">
    <property type="entry name" value="BIN3/RVS161-like"/>
</dbReference>
<dbReference type="GO" id="GO:0015629">
    <property type="term" value="C:actin cytoskeleton"/>
    <property type="evidence" value="ECO:0007669"/>
    <property type="project" value="TreeGrafter"/>
</dbReference>
<evidence type="ECO:0000256" key="5">
    <source>
        <dbReference type="SAM" id="MobiDB-lite"/>
    </source>
</evidence>
<evidence type="ECO:0000313" key="9">
    <source>
        <dbReference type="Proteomes" id="UP000789570"/>
    </source>
</evidence>
<dbReference type="GO" id="GO:0005975">
    <property type="term" value="P:carbohydrate metabolic process"/>
    <property type="evidence" value="ECO:0007669"/>
    <property type="project" value="InterPro"/>
</dbReference>
<dbReference type="InterPro" id="IPR011583">
    <property type="entry name" value="Chitinase_II/V-like_cat"/>
</dbReference>
<dbReference type="GO" id="GO:0051666">
    <property type="term" value="P:actin cortical patch localization"/>
    <property type="evidence" value="ECO:0007669"/>
    <property type="project" value="InterPro"/>
</dbReference>
<accession>A0A9N9DLG4</accession>
<evidence type="ECO:0000256" key="3">
    <source>
        <dbReference type="ARBA" id="ARBA00022490"/>
    </source>
</evidence>
<dbReference type="SUPFAM" id="SSF50044">
    <property type="entry name" value="SH3-domain"/>
    <property type="match status" value="1"/>
</dbReference>
<dbReference type="GO" id="GO:0005737">
    <property type="term" value="C:cytoplasm"/>
    <property type="evidence" value="ECO:0007669"/>
    <property type="project" value="UniProtKB-SubCell"/>
</dbReference>
<dbReference type="GO" id="GO:0006897">
    <property type="term" value="P:endocytosis"/>
    <property type="evidence" value="ECO:0007669"/>
    <property type="project" value="InterPro"/>
</dbReference>
<protein>
    <submittedName>
        <fullName evidence="8">9156_t:CDS:1</fullName>
    </submittedName>
</protein>
<dbReference type="Pfam" id="PF07653">
    <property type="entry name" value="SH3_2"/>
    <property type="match status" value="1"/>
</dbReference>
<feature type="transmembrane region" description="Helical" evidence="6">
    <location>
        <begin position="459"/>
        <end position="481"/>
    </location>
</feature>
<gene>
    <name evidence="8" type="ORF">FCALED_LOCUS10685</name>
</gene>
<keyword evidence="9" id="KW-1185">Reference proteome</keyword>
<name>A0A9N9DLG4_9GLOM</name>
<sequence>MFKIYSILPPPINKFAGFILYGLLSVALITLAQEDTIANNNCKVPLEPVPVENKQITIGYVRLFGTGQPKIPWNNYDYINVIAYPQDGGGDWYSIFRQDENKLKPIDDLVKDKINANPSTKILLSIRDYDVVHDLDGIDIEYPGMRGSLCKSPWDKRNDDKFINFLKDLRLALNETGSDKILMLTVGRDIIGNLKDEIENINFLNIETYHNSLYQNLKTPDDNNYRSYPNSPLNAYQAAYLAWIGAGINSNKIIMGVDFGNTIQMIVDNGKTIEKSQTVNFQKNVVFDVNRLGLEAQTKRIKYPCGDVNDNNQMKLYSWSWKHLSNSTLDPKSGYCNIINNNIQFNWTRNFDQVDESKTPWLYSAFSPDNTPNYYLYVSYEDFVSLSLKLEFAKNNLVGGISISDVTFDDDKNNLLNFMQPIRGKSTVGSSSPSNGSGNGKSKSNPNDSVIPKKNKAGLIAGSVIGVIFGLALFGSCAYMYRQKILLKSEAGDIKTKGAHTTSKIEMASEQSPNRFGSPTTVLPVASGHVTAMFDFIGKEENDLSFKKGDVIEVLEKGDGPNDWWVGRVNGIVGEFPGNYVKET</sequence>
<evidence type="ECO:0000256" key="6">
    <source>
        <dbReference type="SAM" id="Phobius"/>
    </source>
</evidence>